<keyword evidence="2" id="KW-1185">Reference proteome</keyword>
<dbReference type="EMBL" id="JAEQND010000013">
    <property type="protein sequence ID" value="MBL0427802.1"/>
    <property type="molecule type" value="Genomic_DNA"/>
</dbReference>
<comment type="caution">
    <text evidence="1">The sequence shown here is derived from an EMBL/GenBank/DDBJ whole genome shotgun (WGS) entry which is preliminary data.</text>
</comment>
<protein>
    <submittedName>
        <fullName evidence="1">RepA replicase</fullName>
    </submittedName>
</protein>
<dbReference type="Pfam" id="PF04796">
    <property type="entry name" value="RepA_C"/>
    <property type="match status" value="1"/>
</dbReference>
<dbReference type="RefSeq" id="WP_201692433.1">
    <property type="nucleotide sequence ID" value="NZ_JAEQND010000013.1"/>
</dbReference>
<accession>A0ABS1JUB9</accession>
<gene>
    <name evidence="1" type="ORF">JI746_22035</name>
</gene>
<proteinExistence type="predicted"/>
<reference evidence="1 2" key="1">
    <citation type="journal article" date="2017" name="Int. J. Syst. Evol. Microbiol.">
        <title>Ramlibacter alkalitolerans sp. nov., alkali-tolerant bacterium isolated from soil of ginseng.</title>
        <authorList>
            <person name="Lee D.H."/>
            <person name="Cha C.J."/>
        </authorList>
    </citation>
    <scope>NUCLEOTIDE SEQUENCE [LARGE SCALE GENOMIC DNA]</scope>
    <source>
        <strain evidence="1 2">KACC 19305</strain>
    </source>
</reference>
<sequence length="319" mass="35845">MAKRNPAEPTEAEDAGLILFPKAQKLFEEAMAIEAVDAQEAGSIGYMARALVQATIPHRDPGKTVPAWGRHNGDLSLVIRPGYTVNKKNEPVSLGYPYGTVPRLLLAWLSTEAVRTRERKVVLGETLSGFMRELGMEPTGGRNGSITRLREQMKRLFASSISINYATRDAWADAGFRISDKATIWWDPVAPEQAGLWQSSVVLSEQFFKEVVEHPVPIDLRALKVLRQSPLALDIYSWLTYRMFYLRRPTQVPWESLMMQFGSDYAEVRMFKRRFLEALKQVTVVYPCLVEPEKAGLKLAPSKTHVRKITGGGKPALDL</sequence>
<name>A0ABS1JUB9_9BURK</name>
<dbReference type="Proteomes" id="UP000622707">
    <property type="component" value="Unassembled WGS sequence"/>
</dbReference>
<evidence type="ECO:0000313" key="1">
    <source>
        <dbReference type="EMBL" id="MBL0427802.1"/>
    </source>
</evidence>
<dbReference type="InterPro" id="IPR006881">
    <property type="entry name" value="RepA_C"/>
</dbReference>
<organism evidence="1 2">
    <name type="scientific">Ramlibacter alkalitolerans</name>
    <dbReference type="NCBI Taxonomy" id="2039631"/>
    <lineage>
        <taxon>Bacteria</taxon>
        <taxon>Pseudomonadati</taxon>
        <taxon>Pseudomonadota</taxon>
        <taxon>Betaproteobacteria</taxon>
        <taxon>Burkholderiales</taxon>
        <taxon>Comamonadaceae</taxon>
        <taxon>Ramlibacter</taxon>
    </lineage>
</organism>
<evidence type="ECO:0000313" key="2">
    <source>
        <dbReference type="Proteomes" id="UP000622707"/>
    </source>
</evidence>